<keyword evidence="11" id="KW-1185">Reference proteome</keyword>
<reference evidence="10" key="1">
    <citation type="submission" date="2021-12" db="EMBL/GenBank/DDBJ databases">
        <authorList>
            <person name="King R."/>
        </authorList>
    </citation>
    <scope>NUCLEOTIDE SEQUENCE</scope>
</reference>
<accession>A0A9N9WJ95</accession>
<evidence type="ECO:0000256" key="7">
    <source>
        <dbReference type="ARBA" id="ARBA00039096"/>
    </source>
</evidence>
<dbReference type="Pfam" id="PF00690">
    <property type="entry name" value="Cation_ATPase_N"/>
    <property type="match status" value="1"/>
</dbReference>
<dbReference type="GO" id="GO:0006883">
    <property type="term" value="P:intracellular sodium ion homeostasis"/>
    <property type="evidence" value="ECO:0007669"/>
    <property type="project" value="TreeGrafter"/>
</dbReference>
<keyword evidence="3" id="KW-0633">Potassium transport</keyword>
<gene>
    <name evidence="10" type="ORF">DIATSA_LOCUS11304</name>
</gene>
<feature type="domain" description="Cation-transporting P-type ATPase N-terminal" evidence="9">
    <location>
        <begin position="14"/>
        <end position="88"/>
    </location>
</feature>
<dbReference type="GO" id="GO:1902600">
    <property type="term" value="P:proton transmembrane transport"/>
    <property type="evidence" value="ECO:0007669"/>
    <property type="project" value="TreeGrafter"/>
</dbReference>
<feature type="transmembrane region" description="Helical" evidence="8">
    <location>
        <begin position="211"/>
        <end position="234"/>
    </location>
</feature>
<keyword evidence="3" id="KW-0740">Sodium/potassium transport</keyword>
<dbReference type="InterPro" id="IPR050510">
    <property type="entry name" value="Cation_transp_ATPase_P-type"/>
</dbReference>
<dbReference type="Proteomes" id="UP001153714">
    <property type="component" value="Chromosome 6"/>
</dbReference>
<dbReference type="PROSITE" id="PS00154">
    <property type="entry name" value="ATPASE_E1_E2"/>
    <property type="match status" value="1"/>
</dbReference>
<protein>
    <recommendedName>
        <fullName evidence="7">Na(+)/K(+)-exchanging ATPase</fullName>
        <ecNumber evidence="7">7.2.2.13</ecNumber>
    </recommendedName>
</protein>
<evidence type="ECO:0000256" key="6">
    <source>
        <dbReference type="ARBA" id="ARBA00023136"/>
    </source>
</evidence>
<dbReference type="InterPro" id="IPR006068">
    <property type="entry name" value="ATPase_P-typ_cation-transptr_C"/>
</dbReference>
<dbReference type="GO" id="GO:1990573">
    <property type="term" value="P:potassium ion import across plasma membrane"/>
    <property type="evidence" value="ECO:0007669"/>
    <property type="project" value="TreeGrafter"/>
</dbReference>
<feature type="transmembrane region" description="Helical" evidence="8">
    <location>
        <begin position="101"/>
        <end position="121"/>
    </location>
</feature>
<comment type="subcellular location">
    <subcellularLocation>
        <location evidence="1">Cell membrane</location>
        <topology evidence="1">Multi-pass membrane protein</topology>
    </subcellularLocation>
</comment>
<dbReference type="FunFam" id="1.20.1110.10:FF:000095">
    <property type="entry name" value="Sodium/potassium-transporting ATPase subunit alpha-1"/>
    <property type="match status" value="1"/>
</dbReference>
<keyword evidence="6 8" id="KW-0472">Membrane</keyword>
<dbReference type="GO" id="GO:0036376">
    <property type="term" value="P:sodium ion export across plasma membrane"/>
    <property type="evidence" value="ECO:0007669"/>
    <property type="project" value="TreeGrafter"/>
</dbReference>
<evidence type="ECO:0000256" key="4">
    <source>
        <dbReference type="ARBA" id="ARBA00022692"/>
    </source>
</evidence>
<feature type="transmembrane region" description="Helical" evidence="8">
    <location>
        <begin position="63"/>
        <end position="89"/>
    </location>
</feature>
<reference evidence="10" key="2">
    <citation type="submission" date="2022-10" db="EMBL/GenBank/DDBJ databases">
        <authorList>
            <consortium name="ENA_rothamsted_submissions"/>
            <consortium name="culmorum"/>
            <person name="King R."/>
        </authorList>
    </citation>
    <scope>NUCLEOTIDE SEQUENCE</scope>
</reference>
<organism evidence="10 11">
    <name type="scientific">Diatraea saccharalis</name>
    <name type="common">sugarcane borer</name>
    <dbReference type="NCBI Taxonomy" id="40085"/>
    <lineage>
        <taxon>Eukaryota</taxon>
        <taxon>Metazoa</taxon>
        <taxon>Ecdysozoa</taxon>
        <taxon>Arthropoda</taxon>
        <taxon>Hexapoda</taxon>
        <taxon>Insecta</taxon>
        <taxon>Pterygota</taxon>
        <taxon>Neoptera</taxon>
        <taxon>Endopterygota</taxon>
        <taxon>Lepidoptera</taxon>
        <taxon>Glossata</taxon>
        <taxon>Ditrysia</taxon>
        <taxon>Pyraloidea</taxon>
        <taxon>Crambidae</taxon>
        <taxon>Crambinae</taxon>
        <taxon>Diatraea</taxon>
    </lineage>
</organism>
<dbReference type="InterPro" id="IPR004014">
    <property type="entry name" value="ATPase_P-typ_cation-transptr_N"/>
</dbReference>
<keyword evidence="2" id="KW-1003">Cell membrane</keyword>
<dbReference type="Gene3D" id="3.40.1110.10">
    <property type="entry name" value="Calcium-transporting ATPase, cytoplasmic domain N"/>
    <property type="match status" value="1"/>
</dbReference>
<dbReference type="PRINTS" id="PR00119">
    <property type="entry name" value="CATATPASE"/>
</dbReference>
<dbReference type="InterPro" id="IPR023298">
    <property type="entry name" value="ATPase_P-typ_TM_dom_sf"/>
</dbReference>
<dbReference type="EMBL" id="OU893337">
    <property type="protein sequence ID" value="CAG9793892.1"/>
    <property type="molecule type" value="Genomic_DNA"/>
</dbReference>
<evidence type="ECO:0000256" key="1">
    <source>
        <dbReference type="ARBA" id="ARBA00004651"/>
    </source>
</evidence>
<dbReference type="PRINTS" id="PR00121">
    <property type="entry name" value="NAKATPASE"/>
</dbReference>
<evidence type="ECO:0000256" key="8">
    <source>
        <dbReference type="SAM" id="Phobius"/>
    </source>
</evidence>
<dbReference type="EC" id="7.2.2.13" evidence="7"/>
<keyword evidence="3" id="KW-0739">Sodium transport</keyword>
<evidence type="ECO:0000313" key="10">
    <source>
        <dbReference type="EMBL" id="CAG9793892.1"/>
    </source>
</evidence>
<evidence type="ECO:0000256" key="5">
    <source>
        <dbReference type="ARBA" id="ARBA00022989"/>
    </source>
</evidence>
<proteinExistence type="predicted"/>
<dbReference type="SMART" id="SM00831">
    <property type="entry name" value="Cation_ATPase_N"/>
    <property type="match status" value="1"/>
</dbReference>
<dbReference type="InterPro" id="IPR023299">
    <property type="entry name" value="ATPase_P-typ_cyto_dom_N"/>
</dbReference>
<dbReference type="SUPFAM" id="SSF81665">
    <property type="entry name" value="Calcium ATPase, transmembrane domain M"/>
    <property type="match status" value="1"/>
</dbReference>
<evidence type="ECO:0000256" key="2">
    <source>
        <dbReference type="ARBA" id="ARBA00022475"/>
    </source>
</evidence>
<dbReference type="SUPFAM" id="SSF81660">
    <property type="entry name" value="Metal cation-transporting ATPase, ATP-binding domain N"/>
    <property type="match status" value="1"/>
</dbReference>
<keyword evidence="3" id="KW-0630">Potassium</keyword>
<evidence type="ECO:0000313" key="11">
    <source>
        <dbReference type="Proteomes" id="UP001153714"/>
    </source>
</evidence>
<keyword evidence="3" id="KW-0915">Sodium</keyword>
<dbReference type="PANTHER" id="PTHR43294">
    <property type="entry name" value="SODIUM/POTASSIUM-TRANSPORTING ATPASE SUBUNIT ALPHA"/>
    <property type="match status" value="1"/>
</dbReference>
<dbReference type="Pfam" id="PF13246">
    <property type="entry name" value="Cation_ATPase"/>
    <property type="match status" value="1"/>
</dbReference>
<dbReference type="GO" id="GO:0005886">
    <property type="term" value="C:plasma membrane"/>
    <property type="evidence" value="ECO:0007669"/>
    <property type="project" value="UniProtKB-SubCell"/>
</dbReference>
<dbReference type="SUPFAM" id="SSF81653">
    <property type="entry name" value="Calcium ATPase, transduction domain A"/>
    <property type="match status" value="1"/>
</dbReference>
<keyword evidence="3" id="KW-0406">Ion transport</keyword>
<dbReference type="PANTHER" id="PTHR43294:SF13">
    <property type="entry name" value="SODIUM_POTASSIUM-TRANSPORTING ATPASE SUBUNIT ALPHA"/>
    <property type="match status" value="1"/>
</dbReference>
<dbReference type="GO" id="GO:0000166">
    <property type="term" value="F:nucleotide binding"/>
    <property type="evidence" value="ECO:0007669"/>
    <property type="project" value="InterPro"/>
</dbReference>
<keyword evidence="3" id="KW-0813">Transport</keyword>
<dbReference type="Pfam" id="PF00689">
    <property type="entry name" value="Cation_ATPase_C"/>
    <property type="match status" value="1"/>
</dbReference>
<sequence>MQYLIESDFKNPWSWYLDCEEDLYNILGTDPVYGLSTSRAKQLLLYHGPNTLTPATQNGWLRVLFTSLCTGFSILIWFGALLCLLAYVIETTMKTNASKDNLYLGCVLVGVDVICGLFSFYQKFKSTKVDNSSLTGECVAVPRGNFEGTANILESPNVAFFSTMCVEGTAIGVVLCCGDLTALGRVAGLAARLQPAPSPLSKEITRFMRYVSAWALCLGSFIAGASLAMGYPFMQTSIFVIGIIVANVPEGGCLQPTITASLTLTAQRMVKKNCLIKNLEAIEAMGACTTICSDKTGTLTENKMCVQHIWISDKIYSVSEPDLLTFNALKICGMLCSTATLKVGGRISGDASETAILSFLGKYDDLTLVRKKYPKVAEIPFTSVNKYQMSIHQDKTSSQYLLVLKGAPEYVLNHCATIALGKDNVTLTQSIGETVYKTIDNLGNTEEMNFPTENLRFLGIMGLMDPPREEVSKQTADIILMDDNFTTIVTGIEEGRKIFDNLKKSVCYILISNVPEIMPVLMFILFSIPLPLGVMTILCVDLGTDMWPAVALSHEKAEADVMDRLPRTSDPLVSPRMLTLVYCHLGMIEFAAGIRAQWDNEAVSDVKDSLGQEWTYAERKEVERACQAAYFVAVVMTQMMNGIICKTRYNSIYHVG</sequence>
<dbReference type="AlphaFoldDB" id="A0A9N9WJ95"/>
<name>A0A9N9WJ95_9NEOP</name>
<dbReference type="GO" id="GO:0005391">
    <property type="term" value="F:P-type sodium:potassium-exchanging transporter activity"/>
    <property type="evidence" value="ECO:0007669"/>
    <property type="project" value="UniProtKB-EC"/>
</dbReference>
<dbReference type="OrthoDB" id="3352408at2759"/>
<dbReference type="GO" id="GO:0030007">
    <property type="term" value="P:intracellular potassium ion homeostasis"/>
    <property type="evidence" value="ECO:0007669"/>
    <property type="project" value="TreeGrafter"/>
</dbReference>
<dbReference type="Gene3D" id="1.20.1110.10">
    <property type="entry name" value="Calcium-transporting ATPase, transmembrane domain"/>
    <property type="match status" value="3"/>
</dbReference>
<evidence type="ECO:0000259" key="9">
    <source>
        <dbReference type="SMART" id="SM00831"/>
    </source>
</evidence>
<dbReference type="InterPro" id="IPR008250">
    <property type="entry name" value="ATPase_P-typ_transduc_dom_A_sf"/>
</dbReference>
<dbReference type="InterPro" id="IPR018303">
    <property type="entry name" value="ATPase_P-typ_P_site"/>
</dbReference>
<evidence type="ECO:0000256" key="3">
    <source>
        <dbReference type="ARBA" id="ARBA00022607"/>
    </source>
</evidence>
<keyword evidence="5 8" id="KW-1133">Transmembrane helix</keyword>
<keyword evidence="4 8" id="KW-0812">Transmembrane</keyword>